<keyword evidence="2" id="KW-0732">Signal</keyword>
<feature type="region of interest" description="Disordered" evidence="1">
    <location>
        <begin position="27"/>
        <end position="46"/>
    </location>
</feature>
<dbReference type="Proteomes" id="UP001597545">
    <property type="component" value="Unassembled WGS sequence"/>
</dbReference>
<evidence type="ECO:0000313" key="4">
    <source>
        <dbReference type="Proteomes" id="UP001597545"/>
    </source>
</evidence>
<dbReference type="EMBL" id="JBHULR010000003">
    <property type="protein sequence ID" value="MFD2547263.1"/>
    <property type="molecule type" value="Genomic_DNA"/>
</dbReference>
<feature type="chain" id="PRO_5046597934" description="Lipoprotein" evidence="2">
    <location>
        <begin position="21"/>
        <end position="206"/>
    </location>
</feature>
<accession>A0ABW5KGM3</accession>
<comment type="caution">
    <text evidence="3">The sequence shown here is derived from an EMBL/GenBank/DDBJ whole genome shotgun (WGS) entry which is preliminary data.</text>
</comment>
<reference evidence="4" key="1">
    <citation type="journal article" date="2019" name="Int. J. Syst. Evol. Microbiol.">
        <title>The Global Catalogue of Microorganisms (GCM) 10K type strain sequencing project: providing services to taxonomists for standard genome sequencing and annotation.</title>
        <authorList>
            <consortium name="The Broad Institute Genomics Platform"/>
            <consortium name="The Broad Institute Genome Sequencing Center for Infectious Disease"/>
            <person name="Wu L."/>
            <person name="Ma J."/>
        </authorList>
    </citation>
    <scope>NUCLEOTIDE SEQUENCE [LARGE SCALE GENOMIC DNA]</scope>
    <source>
        <strain evidence="4">KCTC 42662</strain>
    </source>
</reference>
<proteinExistence type="predicted"/>
<dbReference type="RefSeq" id="WP_380901846.1">
    <property type="nucleotide sequence ID" value="NZ_JBHUEG010000007.1"/>
</dbReference>
<evidence type="ECO:0000256" key="1">
    <source>
        <dbReference type="SAM" id="MobiDB-lite"/>
    </source>
</evidence>
<gene>
    <name evidence="3" type="ORF">ACFSR5_06330</name>
</gene>
<dbReference type="PROSITE" id="PS51257">
    <property type="entry name" value="PROKAR_LIPOPROTEIN"/>
    <property type="match status" value="1"/>
</dbReference>
<feature type="signal peptide" evidence="2">
    <location>
        <begin position="1"/>
        <end position="20"/>
    </location>
</feature>
<name>A0ABW5KGM3_9SPHI</name>
<organism evidence="3 4">
    <name type="scientific">Sphingobacterium suaedae</name>
    <dbReference type="NCBI Taxonomy" id="1686402"/>
    <lineage>
        <taxon>Bacteria</taxon>
        <taxon>Pseudomonadati</taxon>
        <taxon>Bacteroidota</taxon>
        <taxon>Sphingobacteriia</taxon>
        <taxon>Sphingobacteriales</taxon>
        <taxon>Sphingobacteriaceae</taxon>
        <taxon>Sphingobacterium</taxon>
    </lineage>
</organism>
<evidence type="ECO:0000256" key="2">
    <source>
        <dbReference type="SAM" id="SignalP"/>
    </source>
</evidence>
<evidence type="ECO:0008006" key="5">
    <source>
        <dbReference type="Google" id="ProtNLM"/>
    </source>
</evidence>
<sequence length="206" mass="23229">MMHKIIIVILLSFFSCQGAAKKEQATVDTDTAKNTAPEKRQVHTETQVENTPSGADLLAILPIRHFPITDSTRFDNYEKSGIPDHGLLKKINFDPRRKDATHFRLHYTVPFSKNFSAVAVSYRGGENELFTILITVNQEGRIIDKLEIAYDEVAESAFSKTSRIEKDAIWVTSANWMSEVPIFETQLYSVESDGTFQKVDSDSVPN</sequence>
<evidence type="ECO:0000313" key="3">
    <source>
        <dbReference type="EMBL" id="MFD2547263.1"/>
    </source>
</evidence>
<keyword evidence="4" id="KW-1185">Reference proteome</keyword>
<protein>
    <recommendedName>
        <fullName evidence="5">Lipoprotein</fullName>
    </recommendedName>
</protein>